<feature type="domain" description="DUF2059" evidence="2">
    <location>
        <begin position="78"/>
        <end position="115"/>
    </location>
</feature>
<keyword evidence="1" id="KW-0732">Signal</keyword>
<organism evidence="3 4">
    <name type="scientific">Lacinutrix neustonica</name>
    <dbReference type="NCBI Taxonomy" id="2980107"/>
    <lineage>
        <taxon>Bacteria</taxon>
        <taxon>Pseudomonadati</taxon>
        <taxon>Bacteroidota</taxon>
        <taxon>Flavobacteriia</taxon>
        <taxon>Flavobacteriales</taxon>
        <taxon>Flavobacteriaceae</taxon>
        <taxon>Lacinutrix</taxon>
    </lineage>
</organism>
<dbReference type="AlphaFoldDB" id="A0A9E8MXF8"/>
<protein>
    <recommendedName>
        <fullName evidence="2">DUF2059 domain-containing protein</fullName>
    </recommendedName>
</protein>
<feature type="signal peptide" evidence="1">
    <location>
        <begin position="1"/>
        <end position="19"/>
    </location>
</feature>
<reference evidence="3" key="1">
    <citation type="submission" date="2022-11" db="EMBL/GenBank/DDBJ databases">
        <title>Lacinutrix neustonica HL-RS19T sp. nov., isolated from the surface microlayer sample of brackish Lake Shihwa.</title>
        <authorList>
            <person name="Choi J.Y."/>
            <person name="Hwang C.Y."/>
        </authorList>
    </citation>
    <scope>NUCLEOTIDE SEQUENCE</scope>
    <source>
        <strain evidence="3">HL-RS19</strain>
    </source>
</reference>
<dbReference type="Proteomes" id="UP001164705">
    <property type="component" value="Chromosome"/>
</dbReference>
<dbReference type="InterPro" id="IPR018637">
    <property type="entry name" value="DUF2059"/>
</dbReference>
<dbReference type="Pfam" id="PF09832">
    <property type="entry name" value="DUF2059"/>
    <property type="match status" value="1"/>
</dbReference>
<feature type="chain" id="PRO_5038659628" description="DUF2059 domain-containing protein" evidence="1">
    <location>
        <begin position="20"/>
        <end position="175"/>
    </location>
</feature>
<gene>
    <name evidence="3" type="ORF">N7U66_07305</name>
</gene>
<evidence type="ECO:0000259" key="2">
    <source>
        <dbReference type="Pfam" id="PF09832"/>
    </source>
</evidence>
<sequence>MKNKIALFLFLVFSLAAFAQGDAYGEAVKKCIKSNGTMAYYEDVMEQMYDMLEVQFRDVNVPDTVWREVKKGKKEAMDELAEMIVSAYRAHFTHEDVKNMNVLYASKAGKNMFEKDALTAGDKKVLSAFYKSETGNKIVSSQDSMNEAMGKISEMWSSEVYRGAIALLSQKGYDL</sequence>
<accession>A0A9E8MXF8</accession>
<dbReference type="RefSeq" id="WP_267677918.1">
    <property type="nucleotide sequence ID" value="NZ_CP113088.1"/>
</dbReference>
<evidence type="ECO:0000256" key="1">
    <source>
        <dbReference type="SAM" id="SignalP"/>
    </source>
</evidence>
<proteinExistence type="predicted"/>
<evidence type="ECO:0000313" key="3">
    <source>
        <dbReference type="EMBL" id="WAC03338.1"/>
    </source>
</evidence>
<evidence type="ECO:0000313" key="4">
    <source>
        <dbReference type="Proteomes" id="UP001164705"/>
    </source>
</evidence>
<keyword evidence="4" id="KW-1185">Reference proteome</keyword>
<name>A0A9E8MXF8_9FLAO</name>
<dbReference type="EMBL" id="CP113088">
    <property type="protein sequence ID" value="WAC03338.1"/>
    <property type="molecule type" value="Genomic_DNA"/>
</dbReference>
<dbReference type="KEGG" id="lnu:N7U66_07305"/>